<accession>A0A0G0P144</accession>
<comment type="caution">
    <text evidence="9">The sequence shown here is derived from an EMBL/GenBank/DDBJ whole genome shotgun (WGS) entry which is preliminary data.</text>
</comment>
<evidence type="ECO:0000259" key="8">
    <source>
        <dbReference type="Pfam" id="PF00535"/>
    </source>
</evidence>
<evidence type="ECO:0000313" key="10">
    <source>
        <dbReference type="Proteomes" id="UP000034774"/>
    </source>
</evidence>
<gene>
    <name evidence="9" type="ORF">UT17_C0004G0167</name>
</gene>
<keyword evidence="3 9" id="KW-0808">Transferase</keyword>
<dbReference type="Proteomes" id="UP000034774">
    <property type="component" value="Unassembled WGS sequence"/>
</dbReference>
<feature type="domain" description="Glycosyltransferase 2-like" evidence="8">
    <location>
        <begin position="8"/>
        <end position="171"/>
    </location>
</feature>
<comment type="subcellular location">
    <subcellularLocation>
        <location evidence="1">Membrane</location>
        <topology evidence="1">Multi-pass membrane protein</topology>
    </subcellularLocation>
</comment>
<dbReference type="EMBL" id="LBVU01000004">
    <property type="protein sequence ID" value="KKQ91819.1"/>
    <property type="molecule type" value="Genomic_DNA"/>
</dbReference>
<evidence type="ECO:0000256" key="7">
    <source>
        <dbReference type="SAM" id="Phobius"/>
    </source>
</evidence>
<dbReference type="InterPro" id="IPR050256">
    <property type="entry name" value="Glycosyltransferase_2"/>
</dbReference>
<dbReference type="Pfam" id="PF00535">
    <property type="entry name" value="Glycos_transf_2"/>
    <property type="match status" value="1"/>
</dbReference>
<organism evidence="9 10">
    <name type="scientific">Candidatus Woesebacteria bacterium GW2011_GWB1_39_10</name>
    <dbReference type="NCBI Taxonomy" id="1618572"/>
    <lineage>
        <taxon>Bacteria</taxon>
        <taxon>Candidatus Woeseibacteriota</taxon>
    </lineage>
</organism>
<protein>
    <submittedName>
        <fullName evidence="9">Glycosyl transferase family 2</fullName>
    </submittedName>
</protein>
<evidence type="ECO:0000313" key="9">
    <source>
        <dbReference type="EMBL" id="KKQ91819.1"/>
    </source>
</evidence>
<dbReference type="InterPro" id="IPR001173">
    <property type="entry name" value="Glyco_trans_2-like"/>
</dbReference>
<dbReference type="PANTHER" id="PTHR48090:SF1">
    <property type="entry name" value="PROPHAGE BACTOPRENOL GLUCOSYL TRANSFERASE HOMOLOG"/>
    <property type="match status" value="1"/>
</dbReference>
<dbReference type="SUPFAM" id="SSF53448">
    <property type="entry name" value="Nucleotide-diphospho-sugar transferases"/>
    <property type="match status" value="1"/>
</dbReference>
<dbReference type="PANTHER" id="PTHR48090">
    <property type="entry name" value="UNDECAPRENYL-PHOSPHATE 4-DEOXY-4-FORMAMIDO-L-ARABINOSE TRANSFERASE-RELATED"/>
    <property type="match status" value="1"/>
</dbReference>
<dbReference type="AlphaFoldDB" id="A0A0G0P144"/>
<dbReference type="Gene3D" id="3.90.550.10">
    <property type="entry name" value="Spore Coat Polysaccharide Biosynthesis Protein SpsA, Chain A"/>
    <property type="match status" value="1"/>
</dbReference>
<dbReference type="STRING" id="1618572.UT17_C0004G0167"/>
<keyword evidence="2" id="KW-0328">Glycosyltransferase</keyword>
<dbReference type="InterPro" id="IPR029044">
    <property type="entry name" value="Nucleotide-diphossugar_trans"/>
</dbReference>
<keyword evidence="5 7" id="KW-1133">Transmembrane helix</keyword>
<dbReference type="GO" id="GO:0016757">
    <property type="term" value="F:glycosyltransferase activity"/>
    <property type="evidence" value="ECO:0007669"/>
    <property type="project" value="UniProtKB-KW"/>
</dbReference>
<dbReference type="GO" id="GO:0005886">
    <property type="term" value="C:plasma membrane"/>
    <property type="evidence" value="ECO:0007669"/>
    <property type="project" value="TreeGrafter"/>
</dbReference>
<evidence type="ECO:0000256" key="3">
    <source>
        <dbReference type="ARBA" id="ARBA00022679"/>
    </source>
</evidence>
<evidence type="ECO:0000256" key="1">
    <source>
        <dbReference type="ARBA" id="ARBA00004141"/>
    </source>
</evidence>
<name>A0A0G0P144_9BACT</name>
<evidence type="ECO:0000256" key="5">
    <source>
        <dbReference type="ARBA" id="ARBA00022989"/>
    </source>
</evidence>
<evidence type="ECO:0000256" key="2">
    <source>
        <dbReference type="ARBA" id="ARBA00022676"/>
    </source>
</evidence>
<keyword evidence="6 7" id="KW-0472">Membrane</keyword>
<keyword evidence="4 7" id="KW-0812">Transmembrane</keyword>
<proteinExistence type="predicted"/>
<feature type="transmembrane region" description="Helical" evidence="7">
    <location>
        <begin position="269"/>
        <end position="293"/>
    </location>
</feature>
<evidence type="ECO:0000256" key="4">
    <source>
        <dbReference type="ARBA" id="ARBA00022692"/>
    </source>
</evidence>
<feature type="transmembrane region" description="Helical" evidence="7">
    <location>
        <begin position="233"/>
        <end position="257"/>
    </location>
</feature>
<sequence length="316" mass="36151">MTKKQLISIVSPAFNEAKNISKIAKEVDGVMVKLKKFDYEYLFVDDGSSDDTWNEIIKTSHQNKKVRGIRFTRNFGQQIAITAGIDMAKGEAVIYCDSDLQHPPTLFPKLINKWIKGAKVVHTRRVETEGIGLFKKIMSKFFYISANALSDIQMENGIADFKLLDKEVYSKLKSMKEKNRFLRGMVSWMGYPSTTINYQARKRMAGRPWYNFSRNLEFAKTGIVSLSTKPLKYILNFGLFLIAISSISLVTVIATILYQRNLRFFSPTIILAIFNTLLIGFVIASLGIVAIYISYLYKEIIKRPTYLVSERVNLKK</sequence>
<evidence type="ECO:0000256" key="6">
    <source>
        <dbReference type="ARBA" id="ARBA00023136"/>
    </source>
</evidence>
<reference evidence="9 10" key="1">
    <citation type="journal article" date="2015" name="Nature">
        <title>rRNA introns, odd ribosomes, and small enigmatic genomes across a large radiation of phyla.</title>
        <authorList>
            <person name="Brown C.T."/>
            <person name="Hug L.A."/>
            <person name="Thomas B.C."/>
            <person name="Sharon I."/>
            <person name="Castelle C.J."/>
            <person name="Singh A."/>
            <person name="Wilkins M.J."/>
            <person name="Williams K.H."/>
            <person name="Banfield J.F."/>
        </authorList>
    </citation>
    <scope>NUCLEOTIDE SEQUENCE [LARGE SCALE GENOMIC DNA]</scope>
</reference>
<dbReference type="CDD" id="cd04187">
    <property type="entry name" value="DPM1_like_bac"/>
    <property type="match status" value="1"/>
</dbReference>